<proteinExistence type="predicted"/>
<feature type="compositionally biased region" description="Basic and acidic residues" evidence="1">
    <location>
        <begin position="125"/>
        <end position="145"/>
    </location>
</feature>
<accession>A0A811S5P7</accession>
<organism evidence="2 3">
    <name type="scientific">Miscanthus lutarioriparius</name>
    <dbReference type="NCBI Taxonomy" id="422564"/>
    <lineage>
        <taxon>Eukaryota</taxon>
        <taxon>Viridiplantae</taxon>
        <taxon>Streptophyta</taxon>
        <taxon>Embryophyta</taxon>
        <taxon>Tracheophyta</taxon>
        <taxon>Spermatophyta</taxon>
        <taxon>Magnoliopsida</taxon>
        <taxon>Liliopsida</taxon>
        <taxon>Poales</taxon>
        <taxon>Poaceae</taxon>
        <taxon>PACMAD clade</taxon>
        <taxon>Panicoideae</taxon>
        <taxon>Andropogonodae</taxon>
        <taxon>Andropogoneae</taxon>
        <taxon>Saccharinae</taxon>
        <taxon>Miscanthus</taxon>
    </lineage>
</organism>
<evidence type="ECO:0000313" key="2">
    <source>
        <dbReference type="EMBL" id="CAD6336248.1"/>
    </source>
</evidence>
<sequence length="169" mass="17606">MAAATRGGDDAPKQSRLLAAEATAIALKRVGADATAAAAAADSPTGVGAGDVIWLAVVEAVDAAEGAAGVSSAASVVAIVVKAEVAKAVLDDEDAEETPFMRSKMSFICCNHLHTPRHIRRETRSRRGEVRHSGHGELDLGDKNRVPKLKAPNTNCYKPPLSITNTRVT</sequence>
<dbReference type="Proteomes" id="UP000604825">
    <property type="component" value="Unassembled WGS sequence"/>
</dbReference>
<evidence type="ECO:0000256" key="1">
    <source>
        <dbReference type="SAM" id="MobiDB-lite"/>
    </source>
</evidence>
<name>A0A811S5P7_9POAL</name>
<comment type="caution">
    <text evidence="2">The sequence shown here is derived from an EMBL/GenBank/DDBJ whole genome shotgun (WGS) entry which is preliminary data.</text>
</comment>
<keyword evidence="3" id="KW-1185">Reference proteome</keyword>
<dbReference type="AlphaFoldDB" id="A0A811S5P7"/>
<reference evidence="2" key="1">
    <citation type="submission" date="2020-10" db="EMBL/GenBank/DDBJ databases">
        <authorList>
            <person name="Han B."/>
            <person name="Lu T."/>
            <person name="Zhao Q."/>
            <person name="Huang X."/>
            <person name="Zhao Y."/>
        </authorList>
    </citation>
    <scope>NUCLEOTIDE SEQUENCE</scope>
</reference>
<gene>
    <name evidence="2" type="ORF">NCGR_LOCUS60346</name>
</gene>
<feature type="compositionally biased region" description="Polar residues" evidence="1">
    <location>
        <begin position="152"/>
        <end position="169"/>
    </location>
</feature>
<protein>
    <submittedName>
        <fullName evidence="2">Uncharacterized protein</fullName>
    </submittedName>
</protein>
<dbReference type="EMBL" id="CAJGYO010000018">
    <property type="protein sequence ID" value="CAD6336248.1"/>
    <property type="molecule type" value="Genomic_DNA"/>
</dbReference>
<evidence type="ECO:0000313" key="3">
    <source>
        <dbReference type="Proteomes" id="UP000604825"/>
    </source>
</evidence>
<feature type="region of interest" description="Disordered" evidence="1">
    <location>
        <begin position="120"/>
        <end position="169"/>
    </location>
</feature>